<organism evidence="2 3">
    <name type="scientific">Byssochlamys spectabilis (strain No. 5 / NBRC 109023)</name>
    <name type="common">Paecilomyces variotii</name>
    <dbReference type="NCBI Taxonomy" id="1356009"/>
    <lineage>
        <taxon>Eukaryota</taxon>
        <taxon>Fungi</taxon>
        <taxon>Dikarya</taxon>
        <taxon>Ascomycota</taxon>
        <taxon>Pezizomycotina</taxon>
        <taxon>Eurotiomycetes</taxon>
        <taxon>Eurotiomycetidae</taxon>
        <taxon>Eurotiales</taxon>
        <taxon>Thermoascaceae</taxon>
        <taxon>Paecilomyces</taxon>
    </lineage>
</organism>
<feature type="region of interest" description="Disordered" evidence="1">
    <location>
        <begin position="77"/>
        <end position="112"/>
    </location>
</feature>
<evidence type="ECO:0000313" key="3">
    <source>
        <dbReference type="Proteomes" id="UP000018001"/>
    </source>
</evidence>
<dbReference type="Proteomes" id="UP000018001">
    <property type="component" value="Unassembled WGS sequence"/>
</dbReference>
<feature type="region of interest" description="Disordered" evidence="1">
    <location>
        <begin position="171"/>
        <end position="202"/>
    </location>
</feature>
<gene>
    <name evidence="2" type="ORF">PVAR5_3089</name>
</gene>
<feature type="region of interest" description="Disordered" evidence="1">
    <location>
        <begin position="1"/>
        <end position="33"/>
    </location>
</feature>
<feature type="compositionally biased region" description="Polar residues" evidence="1">
    <location>
        <begin position="7"/>
        <end position="24"/>
    </location>
</feature>
<dbReference type="HOGENOM" id="CLU_1354422_0_0_1"/>
<name>V5FR54_BYSSN</name>
<feature type="compositionally biased region" description="Basic and acidic residues" evidence="1">
    <location>
        <begin position="178"/>
        <end position="191"/>
    </location>
</feature>
<dbReference type="InParanoid" id="V5FR54"/>
<comment type="caution">
    <text evidence="2">The sequence shown here is derived from an EMBL/GenBank/DDBJ whole genome shotgun (WGS) entry which is preliminary data.</text>
</comment>
<sequence>MPPVPQSIDQSQNGILPSLPTGTKTPRALGGASRTQEIIIGKNDIDSHRAWGEILPGKPIASPVRILARLPQKLDDPPESAILRSPETGEQVTRDSIGLASTRSLGGPSGRSLEDRSILWWRLMRSVLVSTAGFIIAPDGEAYLSWHLGSFHHHHRDMPLETTIIVIHNNFHTPPQNNHRESSSPRQDQQKKGSATGRGSNP</sequence>
<accession>V5FR54</accession>
<protein>
    <submittedName>
        <fullName evidence="2">Uncharacterized protein</fullName>
    </submittedName>
</protein>
<reference evidence="3" key="1">
    <citation type="journal article" date="2014" name="Genome Announc.">
        <title>Draft genome sequence of the formaldehyde-resistant fungus Byssochlamys spectabilis No. 5 (anamorph Paecilomyces variotii No. 5) (NBRC109023).</title>
        <authorList>
            <person name="Oka T."/>
            <person name="Ekino K."/>
            <person name="Fukuda K."/>
            <person name="Nomura Y."/>
        </authorList>
    </citation>
    <scope>NUCLEOTIDE SEQUENCE [LARGE SCALE GENOMIC DNA]</scope>
    <source>
        <strain evidence="3">No. 5 / NBRC 109023</strain>
    </source>
</reference>
<evidence type="ECO:0000256" key="1">
    <source>
        <dbReference type="SAM" id="MobiDB-lite"/>
    </source>
</evidence>
<dbReference type="AlphaFoldDB" id="V5FR54"/>
<keyword evidence="3" id="KW-1185">Reference proteome</keyword>
<proteinExistence type="predicted"/>
<evidence type="ECO:0000313" key="2">
    <source>
        <dbReference type="EMBL" id="GAD94463.1"/>
    </source>
</evidence>
<dbReference type="EMBL" id="BAUL01000092">
    <property type="protein sequence ID" value="GAD94463.1"/>
    <property type="molecule type" value="Genomic_DNA"/>
</dbReference>